<dbReference type="Pfam" id="PF03031">
    <property type="entry name" value="NIF"/>
    <property type="match status" value="1"/>
</dbReference>
<dbReference type="PANTHER" id="PTHR12210">
    <property type="entry name" value="DULLARD PROTEIN PHOSPHATASE"/>
    <property type="match status" value="1"/>
</dbReference>
<dbReference type="InterPro" id="IPR036412">
    <property type="entry name" value="HAD-like_sf"/>
</dbReference>
<protein>
    <recommendedName>
        <fullName evidence="1">Mitochondrial import inner membrane translocase subunit TIM50</fullName>
    </recommendedName>
</protein>
<keyword evidence="1" id="KW-0813">Transport</keyword>
<dbReference type="SMART" id="SM00577">
    <property type="entry name" value="CPDc"/>
    <property type="match status" value="1"/>
</dbReference>
<keyword evidence="5" id="KW-1185">Reference proteome</keyword>
<evidence type="ECO:0000313" key="5">
    <source>
        <dbReference type="Proteomes" id="UP001174694"/>
    </source>
</evidence>
<dbReference type="InterPro" id="IPR050365">
    <property type="entry name" value="TIM50"/>
</dbReference>
<name>A0AA38VH83_9PEZI</name>
<dbReference type="GO" id="GO:0015031">
    <property type="term" value="P:protein transport"/>
    <property type="evidence" value="ECO:0007669"/>
    <property type="project" value="UniProtKB-KW"/>
</dbReference>
<accession>A0AA38VH83</accession>
<comment type="caution">
    <text evidence="4">The sequence shown here is derived from an EMBL/GenBank/DDBJ whole genome shotgun (WGS) entry which is preliminary data.</text>
</comment>
<keyword evidence="1" id="KW-0809">Transit peptide</keyword>
<feature type="region of interest" description="Disordered" evidence="2">
    <location>
        <begin position="107"/>
        <end position="152"/>
    </location>
</feature>
<proteinExistence type="inferred from homology"/>
<dbReference type="InterPro" id="IPR023214">
    <property type="entry name" value="HAD_sf"/>
</dbReference>
<dbReference type="SUPFAM" id="SSF56784">
    <property type="entry name" value="HAD-like"/>
    <property type="match status" value="1"/>
</dbReference>
<reference evidence="4" key="1">
    <citation type="submission" date="2022-07" db="EMBL/GenBank/DDBJ databases">
        <title>Fungi with potential for degradation of polypropylene.</title>
        <authorList>
            <person name="Gostincar C."/>
        </authorList>
    </citation>
    <scope>NUCLEOTIDE SEQUENCE</scope>
    <source>
        <strain evidence="4">EXF-13308</strain>
    </source>
</reference>
<sequence length="365" mass="40025">MNPRTAQGRRHKNGSEVEYASVPAQGQGRPIPVDFFQASPPLAGWSTNGASLPDWAAAMAMSSPALWNPMAATGSIPPDPSMHNSPIAAGLAASVIPNLHSPSPFPTAATTGTITKANAPIPPNTPRPSRRKTVEVRDDIVEPSPESGGRAEPTAAYTLRASFAPIRLPSPRPILVVIDLNGTLLYRPSRKNPSRFVERPHARRFLAYCVDTFWVVIWSSARDDNVRRMCAQLLSPEQLARVVAVWGRHRFGLTRADYAKRVWCYKRLTRLWDDPVVAASHPEHAAGGRWGQGNTALVDDSVEKARSEPHNLVRIPEFAGDPDDDTSVLPRVHDYLNELCSQSDVSTYIRAHPFHEGQESDVNHG</sequence>
<dbReference type="EMBL" id="JANBVO010000021">
    <property type="protein sequence ID" value="KAJ9142720.1"/>
    <property type="molecule type" value="Genomic_DNA"/>
</dbReference>
<dbReference type="Proteomes" id="UP001174694">
    <property type="component" value="Unassembled WGS sequence"/>
</dbReference>
<comment type="function">
    <text evidence="1">Essential component of the TIM23 complex, a complex that mediates the translocation of transit peptide-containing proteins across the mitochondrial inner membrane.</text>
</comment>
<evidence type="ECO:0000313" key="4">
    <source>
        <dbReference type="EMBL" id="KAJ9142720.1"/>
    </source>
</evidence>
<comment type="subunit">
    <text evidence="1">Component of the TIM23 complex.</text>
</comment>
<feature type="region of interest" description="Disordered" evidence="2">
    <location>
        <begin position="1"/>
        <end position="27"/>
    </location>
</feature>
<keyword evidence="1" id="KW-0496">Mitochondrion</keyword>
<dbReference type="Gene3D" id="3.40.50.1000">
    <property type="entry name" value="HAD superfamily/HAD-like"/>
    <property type="match status" value="1"/>
</dbReference>
<dbReference type="PROSITE" id="PS50969">
    <property type="entry name" value="FCP1"/>
    <property type="match status" value="1"/>
</dbReference>
<dbReference type="AlphaFoldDB" id="A0AA38VH83"/>
<evidence type="ECO:0000259" key="3">
    <source>
        <dbReference type="PROSITE" id="PS50969"/>
    </source>
</evidence>
<dbReference type="InterPro" id="IPR004274">
    <property type="entry name" value="FCP1_dom"/>
</dbReference>
<comment type="subcellular location">
    <subcellularLocation>
        <location evidence="1">Mitochondrion inner membrane</location>
        <topology evidence="1">Single-pass membrane protein</topology>
    </subcellularLocation>
</comment>
<keyword evidence="1" id="KW-0653">Protein transport</keyword>
<gene>
    <name evidence="4" type="ORF">NKR23_g7049</name>
</gene>
<comment type="similarity">
    <text evidence="1">Belongs to the TIM50 family.</text>
</comment>
<keyword evidence="1" id="KW-0811">Translocation</keyword>
<dbReference type="GO" id="GO:0005744">
    <property type="term" value="C:TIM23 mitochondrial import inner membrane translocase complex"/>
    <property type="evidence" value="ECO:0007669"/>
    <property type="project" value="UniProtKB-UniRule"/>
</dbReference>
<evidence type="ECO:0000256" key="2">
    <source>
        <dbReference type="SAM" id="MobiDB-lite"/>
    </source>
</evidence>
<organism evidence="4 5">
    <name type="scientific">Pleurostoma richardsiae</name>
    <dbReference type="NCBI Taxonomy" id="41990"/>
    <lineage>
        <taxon>Eukaryota</taxon>
        <taxon>Fungi</taxon>
        <taxon>Dikarya</taxon>
        <taxon>Ascomycota</taxon>
        <taxon>Pezizomycotina</taxon>
        <taxon>Sordariomycetes</taxon>
        <taxon>Sordariomycetidae</taxon>
        <taxon>Calosphaeriales</taxon>
        <taxon>Pleurostomataceae</taxon>
        <taxon>Pleurostoma</taxon>
    </lineage>
</organism>
<evidence type="ECO:0000256" key="1">
    <source>
        <dbReference type="RuleBase" id="RU365079"/>
    </source>
</evidence>
<feature type="domain" description="FCP1 homology" evidence="3">
    <location>
        <begin position="169"/>
        <end position="339"/>
    </location>
</feature>